<dbReference type="EMBL" id="CAXLJL010000689">
    <property type="protein sequence ID" value="CAL5139982.1"/>
    <property type="molecule type" value="Genomic_DNA"/>
</dbReference>
<feature type="domain" description="PH" evidence="3">
    <location>
        <begin position="3"/>
        <end position="107"/>
    </location>
</feature>
<keyword evidence="1" id="KW-0677">Repeat</keyword>
<reference evidence="4" key="1">
    <citation type="submission" date="2024-06" db="EMBL/GenBank/DDBJ databases">
        <authorList>
            <person name="Liu X."/>
            <person name="Lenzi L."/>
            <person name="Haldenby T S."/>
            <person name="Uol C."/>
        </authorList>
    </citation>
    <scope>NUCLEOTIDE SEQUENCE</scope>
</reference>
<organism evidence="4 5">
    <name type="scientific">Calicophoron daubneyi</name>
    <name type="common">Rumen fluke</name>
    <name type="synonym">Paramphistomum daubneyi</name>
    <dbReference type="NCBI Taxonomy" id="300641"/>
    <lineage>
        <taxon>Eukaryota</taxon>
        <taxon>Metazoa</taxon>
        <taxon>Spiralia</taxon>
        <taxon>Lophotrochozoa</taxon>
        <taxon>Platyhelminthes</taxon>
        <taxon>Trematoda</taxon>
        <taxon>Digenea</taxon>
        <taxon>Plagiorchiida</taxon>
        <taxon>Pronocephalata</taxon>
        <taxon>Paramphistomoidea</taxon>
        <taxon>Paramphistomidae</taxon>
        <taxon>Calicophoron</taxon>
    </lineage>
</organism>
<dbReference type="AlphaFoldDB" id="A0AAV2TU42"/>
<evidence type="ECO:0000256" key="2">
    <source>
        <dbReference type="SAM" id="MobiDB-lite"/>
    </source>
</evidence>
<dbReference type="CDD" id="cd00821">
    <property type="entry name" value="PH"/>
    <property type="match status" value="1"/>
</dbReference>
<dbReference type="GO" id="GO:0005886">
    <property type="term" value="C:plasma membrane"/>
    <property type="evidence" value="ECO:0007669"/>
    <property type="project" value="TreeGrafter"/>
</dbReference>
<dbReference type="Pfam" id="PF00169">
    <property type="entry name" value="PH"/>
    <property type="match status" value="1"/>
</dbReference>
<evidence type="ECO:0000313" key="5">
    <source>
        <dbReference type="Proteomes" id="UP001497525"/>
    </source>
</evidence>
<accession>A0AAV2TU42</accession>
<sequence length="473" mass="52473">MERVIREGYLYKESAIAKLKLSKRRWFVFYTIGDAAFLRYYEKKPKNPDDQPLAIIPLSGTINVFQFNHEDDIHTLLLLGTNVQIDLRASSKTEADNWASDFRRIFDRQRAESSECGGGYQDLTYQSEVAACEPPAKSCNSSAMSCCASTIVKNGSINHAITGLPPNLQPPEFCSSEPPIAVTGFRQISRIRQPLLDAKPTPRLIISPSSSSASCRQQQNLSKPECNGNRASKDDTAMGPVFGAMLLLQQQILNPGGVLIHGAAADFRSSVAFADVDNRVWVAGWKTKCTRLHGLFHIGDQVMMLNDFPITTAHEVYKALESIELSGFTTISACGLRIRRLPLAKALGVRRSTSGQSVGLRMEDGKNRVASVVPDGLAARTGLTLLADPFRLYSSNMRQSMHRFMNTYGGQQPWCITEINGYSLNMFNKHGEAAVLLNAYGMEMTLVLQPADFICLLKKQLKTFRNYATYIPR</sequence>
<comment type="caution">
    <text evidence="4">The sequence shown here is derived from an EMBL/GenBank/DDBJ whole genome shotgun (WGS) entry which is preliminary data.</text>
</comment>
<name>A0AAV2TU42_CALDB</name>
<protein>
    <recommendedName>
        <fullName evidence="3">PH domain-containing protein</fullName>
    </recommendedName>
</protein>
<gene>
    <name evidence="4" type="ORF">CDAUBV1_LOCUS15164</name>
</gene>
<dbReference type="GO" id="GO:0005737">
    <property type="term" value="C:cytoplasm"/>
    <property type="evidence" value="ECO:0007669"/>
    <property type="project" value="TreeGrafter"/>
</dbReference>
<dbReference type="InterPro" id="IPR001849">
    <property type="entry name" value="PH_domain"/>
</dbReference>
<dbReference type="PANTHER" id="PTHR12345:SF11">
    <property type="entry name" value="FI13065P"/>
    <property type="match status" value="1"/>
</dbReference>
<dbReference type="InterPro" id="IPR051230">
    <property type="entry name" value="APP-Binding"/>
</dbReference>
<dbReference type="Gene3D" id="2.30.29.30">
    <property type="entry name" value="Pleckstrin-homology domain (PH domain)/Phosphotyrosine-binding domain (PTB)"/>
    <property type="match status" value="1"/>
</dbReference>
<dbReference type="SMART" id="SM00233">
    <property type="entry name" value="PH"/>
    <property type="match status" value="1"/>
</dbReference>
<dbReference type="SUPFAM" id="SSF50729">
    <property type="entry name" value="PH domain-like"/>
    <property type="match status" value="1"/>
</dbReference>
<proteinExistence type="predicted"/>
<feature type="region of interest" description="Disordered" evidence="2">
    <location>
        <begin position="206"/>
        <end position="233"/>
    </location>
</feature>
<evidence type="ECO:0000256" key="1">
    <source>
        <dbReference type="ARBA" id="ARBA00022737"/>
    </source>
</evidence>
<evidence type="ECO:0000313" key="4">
    <source>
        <dbReference type="EMBL" id="CAL5139982.1"/>
    </source>
</evidence>
<dbReference type="Proteomes" id="UP001497525">
    <property type="component" value="Unassembled WGS sequence"/>
</dbReference>
<evidence type="ECO:0000259" key="3">
    <source>
        <dbReference type="PROSITE" id="PS50003"/>
    </source>
</evidence>
<dbReference type="PROSITE" id="PS50003">
    <property type="entry name" value="PH_DOMAIN"/>
    <property type="match status" value="1"/>
</dbReference>
<dbReference type="InterPro" id="IPR011993">
    <property type="entry name" value="PH-like_dom_sf"/>
</dbReference>
<dbReference type="PANTHER" id="PTHR12345">
    <property type="entry name" value="SYNTENIN RELATED"/>
    <property type="match status" value="1"/>
</dbReference>